<dbReference type="EMBL" id="JAWZYT010000213">
    <property type="protein sequence ID" value="KAK4326530.1"/>
    <property type="molecule type" value="Genomic_DNA"/>
</dbReference>
<reference evidence="2" key="1">
    <citation type="submission" date="2023-11" db="EMBL/GenBank/DDBJ databases">
        <title>Genome assemblies of two species of porcelain crab, Petrolisthes cinctipes and Petrolisthes manimaculis (Anomura: Porcellanidae).</title>
        <authorList>
            <person name="Angst P."/>
        </authorList>
    </citation>
    <scope>NUCLEOTIDE SEQUENCE</scope>
    <source>
        <strain evidence="2">PB745_02</strain>
        <tissue evidence="2">Gill</tissue>
    </source>
</reference>
<dbReference type="AlphaFoldDB" id="A0AAE1QHN8"/>
<gene>
    <name evidence="2" type="ORF">Pmani_002960</name>
</gene>
<protein>
    <submittedName>
        <fullName evidence="2">Uncharacterized protein</fullName>
    </submittedName>
</protein>
<organism evidence="2 3">
    <name type="scientific">Petrolisthes manimaculis</name>
    <dbReference type="NCBI Taxonomy" id="1843537"/>
    <lineage>
        <taxon>Eukaryota</taxon>
        <taxon>Metazoa</taxon>
        <taxon>Ecdysozoa</taxon>
        <taxon>Arthropoda</taxon>
        <taxon>Crustacea</taxon>
        <taxon>Multicrustacea</taxon>
        <taxon>Malacostraca</taxon>
        <taxon>Eumalacostraca</taxon>
        <taxon>Eucarida</taxon>
        <taxon>Decapoda</taxon>
        <taxon>Pleocyemata</taxon>
        <taxon>Anomura</taxon>
        <taxon>Galatheoidea</taxon>
        <taxon>Porcellanidae</taxon>
        <taxon>Petrolisthes</taxon>
    </lineage>
</organism>
<dbReference type="Proteomes" id="UP001292094">
    <property type="component" value="Unassembled WGS sequence"/>
</dbReference>
<accession>A0AAE1QHN8</accession>
<proteinExistence type="predicted"/>
<feature type="region of interest" description="Disordered" evidence="1">
    <location>
        <begin position="126"/>
        <end position="149"/>
    </location>
</feature>
<evidence type="ECO:0000256" key="1">
    <source>
        <dbReference type="SAM" id="MobiDB-lite"/>
    </source>
</evidence>
<evidence type="ECO:0000313" key="3">
    <source>
        <dbReference type="Proteomes" id="UP001292094"/>
    </source>
</evidence>
<name>A0AAE1QHN8_9EUCA</name>
<sequence>MILYKSTGDGWNSKHPSMQCVCEQIQSYWLYSHGLACLPSHLLPSVSGENTQHLPSPQMSKLQDLTHERLPANNVLLTLHVLDKHVLEARQGQLLFSNWSVCAAYTTRPQLRVLLWSGRGVRPPYPAPPHPISRGRVVAGSERQPGSPS</sequence>
<comment type="caution">
    <text evidence="2">The sequence shown here is derived from an EMBL/GenBank/DDBJ whole genome shotgun (WGS) entry which is preliminary data.</text>
</comment>
<evidence type="ECO:0000313" key="2">
    <source>
        <dbReference type="EMBL" id="KAK4326530.1"/>
    </source>
</evidence>
<keyword evidence="3" id="KW-1185">Reference proteome</keyword>